<dbReference type="InterPro" id="IPR035906">
    <property type="entry name" value="MetI-like_sf"/>
</dbReference>
<dbReference type="InterPro" id="IPR000515">
    <property type="entry name" value="MetI-like"/>
</dbReference>
<evidence type="ECO:0000256" key="1">
    <source>
        <dbReference type="ARBA" id="ARBA00004651"/>
    </source>
</evidence>
<dbReference type="InterPro" id="IPR051124">
    <property type="entry name" value="Phosphate_Transport_Permease"/>
</dbReference>
<evidence type="ECO:0000256" key="4">
    <source>
        <dbReference type="ARBA" id="ARBA00022475"/>
    </source>
</evidence>
<feature type="transmembrane region" description="Helical" evidence="9">
    <location>
        <begin position="64"/>
        <end position="93"/>
    </location>
</feature>
<accession>H1DJV6</accession>
<dbReference type="Proteomes" id="UP000004892">
    <property type="component" value="Unassembled WGS sequence"/>
</dbReference>
<comment type="subcellular location">
    <subcellularLocation>
        <location evidence="1 9">Cell membrane</location>
        <topology evidence="1 9">Multi-pass membrane protein</topology>
    </subcellularLocation>
</comment>
<dbReference type="GO" id="GO:0005886">
    <property type="term" value="C:plasma membrane"/>
    <property type="evidence" value="ECO:0007669"/>
    <property type="project" value="UniProtKB-SubCell"/>
</dbReference>
<keyword evidence="7 9" id="KW-1133">Transmembrane helix</keyword>
<comment type="similarity">
    <text evidence="2 10">Belongs to the binding-protein-dependent transport system permease family. CysTW subfamily.</text>
</comment>
<feature type="domain" description="ABC transmembrane type-1" evidence="11">
    <location>
        <begin position="68"/>
        <end position="284"/>
    </location>
</feature>
<dbReference type="CDD" id="cd06261">
    <property type="entry name" value="TM_PBP2"/>
    <property type="match status" value="1"/>
</dbReference>
<dbReference type="PATRIC" id="fig|742817.3.peg.2722"/>
<evidence type="ECO:0000256" key="8">
    <source>
        <dbReference type="ARBA" id="ARBA00023136"/>
    </source>
</evidence>
<dbReference type="eggNOG" id="COG0573">
    <property type="taxonomic scope" value="Bacteria"/>
</dbReference>
<proteinExistence type="inferred from homology"/>
<evidence type="ECO:0000256" key="6">
    <source>
        <dbReference type="ARBA" id="ARBA00022692"/>
    </source>
</evidence>
<dbReference type="GeneID" id="98070078"/>
<dbReference type="Pfam" id="PF00528">
    <property type="entry name" value="BPD_transp_1"/>
    <property type="match status" value="1"/>
</dbReference>
<evidence type="ECO:0000256" key="10">
    <source>
        <dbReference type="RuleBase" id="RU363054"/>
    </source>
</evidence>
<organism evidence="12 13">
    <name type="scientific">Odoribacter laneus YIT 12061</name>
    <dbReference type="NCBI Taxonomy" id="742817"/>
    <lineage>
        <taxon>Bacteria</taxon>
        <taxon>Pseudomonadati</taxon>
        <taxon>Bacteroidota</taxon>
        <taxon>Bacteroidia</taxon>
        <taxon>Bacteroidales</taxon>
        <taxon>Odoribacteraceae</taxon>
        <taxon>Odoribacter</taxon>
    </lineage>
</organism>
<name>H1DJV6_9BACT</name>
<evidence type="ECO:0000256" key="9">
    <source>
        <dbReference type="RuleBase" id="RU363032"/>
    </source>
</evidence>
<feature type="transmembrane region" description="Helical" evidence="9">
    <location>
        <begin position="12"/>
        <end position="35"/>
    </location>
</feature>
<keyword evidence="3 9" id="KW-0813">Transport</keyword>
<dbReference type="STRING" id="742817.HMPREF9449_02542"/>
<evidence type="ECO:0000313" key="13">
    <source>
        <dbReference type="Proteomes" id="UP000004892"/>
    </source>
</evidence>
<reference evidence="12 13" key="1">
    <citation type="submission" date="2012-01" db="EMBL/GenBank/DDBJ databases">
        <title>The Genome Sequence of Odoribacter laneus YIT 12061.</title>
        <authorList>
            <consortium name="The Broad Institute Genome Sequencing Platform"/>
            <person name="Earl A."/>
            <person name="Ward D."/>
            <person name="Feldgarden M."/>
            <person name="Gevers D."/>
            <person name="Morotomi M."/>
            <person name="Young S.K."/>
            <person name="Zeng Q."/>
            <person name="Gargeya S."/>
            <person name="Fitzgerald M."/>
            <person name="Haas B."/>
            <person name="Abouelleil A."/>
            <person name="Alvarado L."/>
            <person name="Arachchi H.M."/>
            <person name="Berlin A."/>
            <person name="Chapman S.B."/>
            <person name="Gearin G."/>
            <person name="Goldberg J."/>
            <person name="Griggs A."/>
            <person name="Gujja S."/>
            <person name="Hansen M."/>
            <person name="Heiman D."/>
            <person name="Howarth C."/>
            <person name="Larimer J."/>
            <person name="Lui A."/>
            <person name="MacDonald P.J.P."/>
            <person name="McCowen C."/>
            <person name="Montmayeur A."/>
            <person name="Murphy C."/>
            <person name="Neiman D."/>
            <person name="Pearson M."/>
            <person name="Priest M."/>
            <person name="Roberts A."/>
            <person name="Saif S."/>
            <person name="Shea T."/>
            <person name="Sisk P."/>
            <person name="Stolte C."/>
            <person name="Sykes S."/>
            <person name="Wortman J."/>
            <person name="Nusbaum C."/>
            <person name="Birren B."/>
        </authorList>
    </citation>
    <scope>NUCLEOTIDE SEQUENCE [LARGE SCALE GENOMIC DNA]</scope>
    <source>
        <strain evidence="12 13">YIT 12061</strain>
    </source>
</reference>
<evidence type="ECO:0000256" key="5">
    <source>
        <dbReference type="ARBA" id="ARBA00022592"/>
    </source>
</evidence>
<dbReference type="RefSeq" id="WP_009137687.1">
    <property type="nucleotide sequence ID" value="NZ_JH594597.1"/>
</dbReference>
<keyword evidence="6 9" id="KW-0812">Transmembrane</keyword>
<evidence type="ECO:0000256" key="7">
    <source>
        <dbReference type="ARBA" id="ARBA00022989"/>
    </source>
</evidence>
<dbReference type="EMBL" id="ADMC01000027">
    <property type="protein sequence ID" value="EHP45956.1"/>
    <property type="molecule type" value="Genomic_DNA"/>
</dbReference>
<dbReference type="InterPro" id="IPR011864">
    <property type="entry name" value="Phosphate_PstC"/>
</dbReference>
<dbReference type="PANTHER" id="PTHR30425:SF1">
    <property type="entry name" value="PHOSPHATE TRANSPORT SYSTEM PERMEASE PROTEIN PSTC"/>
    <property type="match status" value="1"/>
</dbReference>
<feature type="transmembrane region" description="Helical" evidence="9">
    <location>
        <begin position="149"/>
        <end position="172"/>
    </location>
</feature>
<evidence type="ECO:0000313" key="12">
    <source>
        <dbReference type="EMBL" id="EHP45956.1"/>
    </source>
</evidence>
<comment type="function">
    <text evidence="10">Part of the binding-protein-dependent transport system for phosphate; probably responsible for the translocation of the substrate across the membrane.</text>
</comment>
<gene>
    <name evidence="12" type="ORF">HMPREF9449_02542</name>
</gene>
<evidence type="ECO:0000256" key="3">
    <source>
        <dbReference type="ARBA" id="ARBA00022448"/>
    </source>
</evidence>
<keyword evidence="8 9" id="KW-0472">Membrane</keyword>
<keyword evidence="5 10" id="KW-0592">Phosphate transport</keyword>
<dbReference type="PROSITE" id="PS50928">
    <property type="entry name" value="ABC_TM1"/>
    <property type="match status" value="1"/>
</dbReference>
<dbReference type="GO" id="GO:0006817">
    <property type="term" value="P:phosphate ion transport"/>
    <property type="evidence" value="ECO:0007669"/>
    <property type="project" value="UniProtKB-KW"/>
</dbReference>
<protein>
    <recommendedName>
        <fullName evidence="10">Phosphate transport system permease protein</fullName>
    </recommendedName>
</protein>
<feature type="transmembrane region" description="Helical" evidence="9">
    <location>
        <begin position="205"/>
        <end position="227"/>
    </location>
</feature>
<dbReference type="AlphaFoldDB" id="H1DJV6"/>
<dbReference type="Gene3D" id="1.10.3720.10">
    <property type="entry name" value="MetI-like"/>
    <property type="match status" value="1"/>
</dbReference>
<keyword evidence="4 10" id="KW-1003">Cell membrane</keyword>
<comment type="caution">
    <text evidence="12">The sequence shown here is derived from an EMBL/GenBank/DDBJ whole genome shotgun (WGS) entry which is preliminary data.</text>
</comment>
<keyword evidence="13" id="KW-1185">Reference proteome</keyword>
<dbReference type="HOGENOM" id="CLU_033621_1_0_10"/>
<dbReference type="NCBIfam" id="TIGR02138">
    <property type="entry name" value="phosphate_pstC"/>
    <property type="match status" value="1"/>
</dbReference>
<dbReference type="PANTHER" id="PTHR30425">
    <property type="entry name" value="PHOSPHATE TRANSPORT SYSTEM PERMEASE PROTEIN PST"/>
    <property type="match status" value="1"/>
</dbReference>
<evidence type="ECO:0000259" key="11">
    <source>
        <dbReference type="PROSITE" id="PS50928"/>
    </source>
</evidence>
<sequence>MNIRILKDRTASGVMFFLTVISLLLVFVMGIGLYLKSAPVFEEHTLKELLFSANWKPMKGQFGFLPFIMGTIWVTGIAVAMALPIALLTAVFLTEYAKSYVRKYVFPALDILAALPSVIYGVWGTLLIVPWISNKLAPHFVDFSTGYTVLAGGIVLGIMILPLLVSLFIEIFSSVPAEFREASLSLGATKWQTTKFVIIRKTMPGILAAVVLAISRALGETIAVLMVCGNLPEVPRSLLDSCYPIPALIANNYGEMLSLPLYEAALMFAALILFVVVLFFNVISRVVLYRLEKTFN</sequence>
<dbReference type="SUPFAM" id="SSF161098">
    <property type="entry name" value="MetI-like"/>
    <property type="match status" value="1"/>
</dbReference>
<dbReference type="GO" id="GO:0005315">
    <property type="term" value="F:phosphate transmembrane transporter activity"/>
    <property type="evidence" value="ECO:0007669"/>
    <property type="project" value="InterPro"/>
</dbReference>
<evidence type="ECO:0000256" key="2">
    <source>
        <dbReference type="ARBA" id="ARBA00007069"/>
    </source>
</evidence>
<feature type="transmembrane region" description="Helical" evidence="9">
    <location>
        <begin position="264"/>
        <end position="288"/>
    </location>
</feature>
<feature type="transmembrane region" description="Helical" evidence="9">
    <location>
        <begin position="105"/>
        <end position="129"/>
    </location>
</feature>